<dbReference type="Pfam" id="PF05117">
    <property type="entry name" value="DUF695"/>
    <property type="match status" value="1"/>
</dbReference>
<accession>A0A430HQN6</accession>
<comment type="caution">
    <text evidence="2">The sequence shown here is derived from an EMBL/GenBank/DDBJ whole genome shotgun (WGS) entry which is preliminary data.</text>
</comment>
<name>A0A430HQN6_9BURK</name>
<evidence type="ECO:0000313" key="3">
    <source>
        <dbReference type="Proteomes" id="UP000278085"/>
    </source>
</evidence>
<dbReference type="OrthoDB" id="274948at2"/>
<feature type="domain" description="DUF695" evidence="1">
    <location>
        <begin position="18"/>
        <end position="149"/>
    </location>
</feature>
<sequence>MLPSEDPLPLSALNDRDDSWTVAEGTHGDGPMIVRINTSAQRWAGHPQLGIRVGFAIPLNHPNPGGLPDAEENRVIGELEDRIRALLKEGGPVVHALAITTGTFKEFVFYLKNGECIGPVHERLRAEVTSHRIQCMAYRDPAWEVYASFATE</sequence>
<protein>
    <submittedName>
        <fullName evidence="2">DUF695 domain-containing protein</fullName>
    </submittedName>
</protein>
<gene>
    <name evidence="2" type="ORF">EJB06_06480</name>
</gene>
<dbReference type="RefSeq" id="WP_126073192.1">
    <property type="nucleotide sequence ID" value="NZ_CP051166.1"/>
</dbReference>
<evidence type="ECO:0000313" key="2">
    <source>
        <dbReference type="EMBL" id="RSZ59830.1"/>
    </source>
</evidence>
<dbReference type="Proteomes" id="UP000278085">
    <property type="component" value="Unassembled WGS sequence"/>
</dbReference>
<organism evidence="2 3">
    <name type="scientific">Massilia atriviolacea</name>
    <dbReference type="NCBI Taxonomy" id="2495579"/>
    <lineage>
        <taxon>Bacteria</taxon>
        <taxon>Pseudomonadati</taxon>
        <taxon>Pseudomonadota</taxon>
        <taxon>Betaproteobacteria</taxon>
        <taxon>Burkholderiales</taxon>
        <taxon>Oxalobacteraceae</taxon>
        <taxon>Telluria group</taxon>
        <taxon>Massilia</taxon>
    </lineage>
</organism>
<proteinExistence type="predicted"/>
<reference evidence="2 3" key="1">
    <citation type="submission" date="2018-12" db="EMBL/GenBank/DDBJ databases">
        <authorList>
            <person name="Yang E."/>
        </authorList>
    </citation>
    <scope>NUCLEOTIDE SEQUENCE [LARGE SCALE GENOMIC DNA]</scope>
    <source>
        <strain evidence="2 3">SOD</strain>
    </source>
</reference>
<evidence type="ECO:0000259" key="1">
    <source>
        <dbReference type="Pfam" id="PF05117"/>
    </source>
</evidence>
<keyword evidence="3" id="KW-1185">Reference proteome</keyword>
<dbReference type="InterPro" id="IPR016097">
    <property type="entry name" value="DUF695"/>
</dbReference>
<dbReference type="AlphaFoldDB" id="A0A430HQN6"/>
<dbReference type="EMBL" id="RXLQ01000003">
    <property type="protein sequence ID" value="RSZ59830.1"/>
    <property type="molecule type" value="Genomic_DNA"/>
</dbReference>